<dbReference type="EMBL" id="ML769396">
    <property type="protein sequence ID" value="KAE9407373.1"/>
    <property type="molecule type" value="Genomic_DNA"/>
</dbReference>
<sequence length="136" mass="14937">MRAPELKTSLAANVSCGEGKSEKESPEMLSTILSQLREGYFPISVPELARIDAYIAQASQKMNEYQESISNLQRCLDSARSLTSPIRKLPPDVLGEIFAIASRDKPTDTRFSSRKEKLVSSTEADMDLLILAKGSA</sequence>
<reference evidence="2" key="1">
    <citation type="journal article" date="2019" name="Environ. Microbiol.">
        <title>Fungal ecological strategies reflected in gene transcription - a case study of two litter decomposers.</title>
        <authorList>
            <person name="Barbi F."/>
            <person name="Kohler A."/>
            <person name="Barry K."/>
            <person name="Baskaran P."/>
            <person name="Daum C."/>
            <person name="Fauchery L."/>
            <person name="Ihrmark K."/>
            <person name="Kuo A."/>
            <person name="LaButti K."/>
            <person name="Lipzen A."/>
            <person name="Morin E."/>
            <person name="Grigoriev I.V."/>
            <person name="Henrissat B."/>
            <person name="Lindahl B."/>
            <person name="Martin F."/>
        </authorList>
    </citation>
    <scope>NUCLEOTIDE SEQUENCE</scope>
    <source>
        <strain evidence="2">JB14</strain>
    </source>
</reference>
<proteinExistence type="predicted"/>
<evidence type="ECO:0000313" key="3">
    <source>
        <dbReference type="Proteomes" id="UP000799118"/>
    </source>
</evidence>
<name>A0A6A4IC60_9AGAR</name>
<feature type="coiled-coil region" evidence="1">
    <location>
        <begin position="55"/>
        <end position="82"/>
    </location>
</feature>
<protein>
    <submittedName>
        <fullName evidence="2">Uncharacterized protein</fullName>
    </submittedName>
</protein>
<evidence type="ECO:0000313" key="2">
    <source>
        <dbReference type="EMBL" id="KAE9407373.1"/>
    </source>
</evidence>
<dbReference type="Proteomes" id="UP000799118">
    <property type="component" value="Unassembled WGS sequence"/>
</dbReference>
<evidence type="ECO:0000256" key="1">
    <source>
        <dbReference type="SAM" id="Coils"/>
    </source>
</evidence>
<gene>
    <name evidence="2" type="ORF">BT96DRAFT_131146</name>
</gene>
<dbReference type="OrthoDB" id="3266451at2759"/>
<dbReference type="AlphaFoldDB" id="A0A6A4IC60"/>
<organism evidence="2 3">
    <name type="scientific">Gymnopus androsaceus JB14</name>
    <dbReference type="NCBI Taxonomy" id="1447944"/>
    <lineage>
        <taxon>Eukaryota</taxon>
        <taxon>Fungi</taxon>
        <taxon>Dikarya</taxon>
        <taxon>Basidiomycota</taxon>
        <taxon>Agaricomycotina</taxon>
        <taxon>Agaricomycetes</taxon>
        <taxon>Agaricomycetidae</taxon>
        <taxon>Agaricales</taxon>
        <taxon>Marasmiineae</taxon>
        <taxon>Omphalotaceae</taxon>
        <taxon>Gymnopus</taxon>
    </lineage>
</organism>
<keyword evidence="3" id="KW-1185">Reference proteome</keyword>
<accession>A0A6A4IC60</accession>
<keyword evidence="1" id="KW-0175">Coiled coil</keyword>